<dbReference type="EMBL" id="BGZO01000005">
    <property type="protein sequence ID" value="GBR75638.1"/>
    <property type="molecule type" value="Genomic_DNA"/>
</dbReference>
<evidence type="ECO:0000313" key="2">
    <source>
        <dbReference type="Proteomes" id="UP000275925"/>
    </source>
</evidence>
<dbReference type="InterPro" id="IPR013783">
    <property type="entry name" value="Ig-like_fold"/>
</dbReference>
<dbReference type="Gene3D" id="2.60.40.10">
    <property type="entry name" value="Immunoglobulins"/>
    <property type="match status" value="1"/>
</dbReference>
<sequence length="1546" mass="165513">MGTEVRASANRNYSVAVISPDGTYYLRIQTVDAVGNTSAWQTVYTYVLDSTIPTGSVTINAGAEWTSQNSVTLTLDFSADVVSMNVDGGTPSGIMAVPLSKTMLFTLAGDDGEKTVTVTYYDAAGNTANPVVDTIKLDKTRPGMVEAGGILPPSTNPTPALSWTVTEPLDPLAGGVASGVTTYNIYWGDAEDGTAITAVRSSPNVTYNPTISGGQETTFNLRVQVVDALGNAGDWRTVWVYPFDDKPPTGSVSINVGFNESFTNSSLVTLNLAYSADVVSMNIADDDGQVSANLVPNAVYLWNFQADGEKIITVIFSDAAGNSFTATDSIKVDAYPPNLDAAYYIDSTAPTQNFALALEFSEEMLDTAVPLFSFDAAGGVGLDAASAWNAVSLNFYDLLLDVSGATGWVTVNLTGGAKDLAGNAAVPSPHFAVFYIDAIAPSGGVVINYGEALTGNPEVIILLDPRDDHSLPGEMFFMLVTPDSEVSDNAGITVNEWLPYQPTFSVNLEETLGTKNIAVRFKDKGGNESGLITASIVLDDSAVLWLLPTFNVVLDGNAVRVVSSNADTEFRFKSPYASGGADFYVSVNGLLHLITANIPPDQSGVYTYAWATLPLVSSGSTAAVEFYAAVTKDGQSVLCDNPLTVGVDKAAPSVTINVPNSLAINYVPTGSVIISGTATDNEQITAVDYVQVDIYQPDGTLAHSAKVPSASFADEVWEYTGWTIPALPSINATYNIEARAYDLLGNVSLVATSSVVKTDLYTRIYLDSPPTAAVSPRVWLSNPIVASGTVETFVELDRLEVTFNNSIFGNTVGTDNWTVSINPSASDFTQWTENLNPSTLTLSAVSIDNPPKISSQVFQFWLDGVPPNLVTINVTPNYHTAGTLNITGNFADAHSGVSAVLVSVNNATTTISSAANFAYVVNLSAAVPEMLIDFRALDSAYPTPNESAWLTYKLVYDEVLLPTAMITSPVSGSYVNNVMTVTGTAAVKDGSSVAGIWLDFGTGWVTAQITDKTAHAADWQYLWSVPSADPDGQTYFVSASVLSAAGMRSEVSPAVLAVYHKDSSGPTSNFLNLAHGIFLSQSQFMVAAETLTERAKIQEAYFMVDGVTQNPPFTLAPGASRSNDNVSWNYSWAWNNQTHEVFIRAVDTAGNWTDSPTISVRSFSDVLTDPLPPDGLIRFPNDKVYATSVNNVALDLPYDPAAKVRVSIAGSAAPPLPAVIADDGNGRLRVELDSAAQETVYLINILNPDDTLAYQQLVMYDITPPRVIYDLAALQKYYQGAIFSLDKDLEFEIRLVDRVASSNNKFALLPRGSGFNAPNFADITGADLAGAAANTVLFSIFQGGTTVNQSVADKRYDQRSETLSFKASLGKGTYDLALFAVDNAGNRMDVDFDLHNILDVDQKKNDNLLTMLDDLGTTNNIFVIKGLSIDKMAISESGGLDKKKFITAYPNPCDPGKDDLFFTYHLKDNASRARIMIYNQIGELLHVISVDEPGLDGTRVGYNQVSWDALDRHGRLLSNGVYIYMIVIEGSKERTFAKGTLVVIRR</sequence>
<organism evidence="1 2">
    <name type="scientific">Candidatus Termititenax persephonae</name>
    <dbReference type="NCBI Taxonomy" id="2218525"/>
    <lineage>
        <taxon>Bacteria</taxon>
        <taxon>Bacillati</taxon>
        <taxon>Candidatus Margulisiibacteriota</taxon>
        <taxon>Candidatus Termititenacia</taxon>
        <taxon>Candidatus Termititenacales</taxon>
        <taxon>Candidatus Termititenacaceae</taxon>
        <taxon>Candidatus Termititenax</taxon>
    </lineage>
</organism>
<name>A0A388TG51_9BACT</name>
<dbReference type="Proteomes" id="UP000275925">
    <property type="component" value="Unassembled WGS sequence"/>
</dbReference>
<proteinExistence type="predicted"/>
<gene>
    <name evidence="1" type="ORF">NO2_0292</name>
</gene>
<accession>A0A388TG51</accession>
<keyword evidence="2" id="KW-1185">Reference proteome</keyword>
<dbReference type="Gene3D" id="2.60.40.4070">
    <property type="match status" value="1"/>
</dbReference>
<comment type="caution">
    <text evidence="1">The sequence shown here is derived from an EMBL/GenBank/DDBJ whole genome shotgun (WGS) entry which is preliminary data.</text>
</comment>
<protein>
    <submittedName>
        <fullName evidence="1">S-layer domain protein</fullName>
    </submittedName>
</protein>
<reference evidence="1 2" key="1">
    <citation type="journal article" date="2019" name="ISME J.">
        <title>Genome analyses of uncultured TG2/ZB3 bacteria in 'Margulisbacteria' specifically attached to ectosymbiotic spirochetes of protists in the termite gut.</title>
        <authorList>
            <person name="Utami Y.D."/>
            <person name="Kuwahara H."/>
            <person name="Igai K."/>
            <person name="Murakami T."/>
            <person name="Sugaya K."/>
            <person name="Morikawa T."/>
            <person name="Nagura Y."/>
            <person name="Yuki M."/>
            <person name="Deevong P."/>
            <person name="Inoue T."/>
            <person name="Kihara K."/>
            <person name="Lo N."/>
            <person name="Yamada A."/>
            <person name="Ohkuma M."/>
            <person name="Hongoh Y."/>
        </authorList>
    </citation>
    <scope>NUCLEOTIDE SEQUENCE [LARGE SCALE GENOMIC DNA]</scope>
    <source>
        <strain evidence="1">NkOx7-02</strain>
    </source>
</reference>
<evidence type="ECO:0000313" key="1">
    <source>
        <dbReference type="EMBL" id="GBR75638.1"/>
    </source>
</evidence>